<dbReference type="InterPro" id="IPR005495">
    <property type="entry name" value="LptG/LptF_permease"/>
</dbReference>
<dbReference type="PANTHER" id="PTHR33529:SF2">
    <property type="entry name" value="LIPOPOLYSACCHARIDE EXPORT SYSTEM PERMEASE PROTEIN LPTG"/>
    <property type="match status" value="1"/>
</dbReference>
<dbReference type="GO" id="GO:0055085">
    <property type="term" value="P:transmembrane transport"/>
    <property type="evidence" value="ECO:0007669"/>
    <property type="project" value="InterPro"/>
</dbReference>
<evidence type="ECO:0000256" key="5">
    <source>
        <dbReference type="ARBA" id="ARBA00023136"/>
    </source>
</evidence>
<feature type="transmembrane region" description="Helical" evidence="6">
    <location>
        <begin position="12"/>
        <end position="30"/>
    </location>
</feature>
<evidence type="ECO:0000256" key="2">
    <source>
        <dbReference type="ARBA" id="ARBA00022475"/>
    </source>
</evidence>
<feature type="transmembrane region" description="Helical" evidence="6">
    <location>
        <begin position="50"/>
        <end position="78"/>
    </location>
</feature>
<name>A0A7W8HHN3_9BURK</name>
<dbReference type="InterPro" id="IPR030923">
    <property type="entry name" value="LptG"/>
</dbReference>
<keyword evidence="4 6" id="KW-1133">Transmembrane helix</keyword>
<sequence length="377" mass="41715">MTLIGRYLAREVFAAVAFVLAAFLALFTFFDFISELEDIGRGGYRVQHALAFVVLNIPGHVYELMPIAALIGSIFALAQFASHSEYTAMRAAGLGRRRALAAITSVGAVIALVTVLFGELLTPPAERLAQQVRLGAIGGTVGVQFRSGLWIKDTLKDSEGRVQRLRFVNVAEVMPDTTLRDLRSFEFDTDFRLLEIVRAASGSFTPPSGWRLMKVQRTLFEPVKVADSTVALSAVRTQLERHDWASELTPEILGVLTLDPERMSAWSLVRYVQHLRENLQRADRYEIALWKKVFYPIAVVVMMALALPFAYLQSRSGGIGYKVFAGIMLGVAFHFLNGLFSHLGLLNTWPAWLAAGVPSMIALVLAIGMLAWVDRAR</sequence>
<dbReference type="Proteomes" id="UP000532440">
    <property type="component" value="Unassembled WGS sequence"/>
</dbReference>
<accession>A0A7W8HHN3</accession>
<evidence type="ECO:0000256" key="1">
    <source>
        <dbReference type="ARBA" id="ARBA00004651"/>
    </source>
</evidence>
<feature type="transmembrane region" description="Helical" evidence="6">
    <location>
        <begin position="319"/>
        <end position="340"/>
    </location>
</feature>
<keyword evidence="2" id="KW-1003">Cell membrane</keyword>
<keyword evidence="5 6" id="KW-0472">Membrane</keyword>
<proteinExistence type="predicted"/>
<dbReference type="GO" id="GO:0043190">
    <property type="term" value="C:ATP-binding cassette (ABC) transporter complex"/>
    <property type="evidence" value="ECO:0007669"/>
    <property type="project" value="InterPro"/>
</dbReference>
<gene>
    <name evidence="7" type="ORF">HNQ70_002238</name>
</gene>
<keyword evidence="8" id="KW-1185">Reference proteome</keyword>
<evidence type="ECO:0000256" key="3">
    <source>
        <dbReference type="ARBA" id="ARBA00022692"/>
    </source>
</evidence>
<evidence type="ECO:0000313" key="7">
    <source>
        <dbReference type="EMBL" id="MBB5272224.1"/>
    </source>
</evidence>
<comment type="caution">
    <text evidence="7">The sequence shown here is derived from an EMBL/GenBank/DDBJ whole genome shotgun (WGS) entry which is preliminary data.</text>
</comment>
<keyword evidence="3 6" id="KW-0812">Transmembrane</keyword>
<feature type="transmembrane region" description="Helical" evidence="6">
    <location>
        <begin position="293"/>
        <end position="312"/>
    </location>
</feature>
<protein>
    <submittedName>
        <fullName evidence="7">Lipopolysaccharide export system permease protein</fullName>
    </submittedName>
</protein>
<dbReference type="NCBIfam" id="TIGR04408">
    <property type="entry name" value="LptG_lptG"/>
    <property type="match status" value="1"/>
</dbReference>
<feature type="transmembrane region" description="Helical" evidence="6">
    <location>
        <begin position="352"/>
        <end position="373"/>
    </location>
</feature>
<dbReference type="EMBL" id="JACHGB010000004">
    <property type="protein sequence ID" value="MBB5272224.1"/>
    <property type="molecule type" value="Genomic_DNA"/>
</dbReference>
<evidence type="ECO:0000313" key="8">
    <source>
        <dbReference type="Proteomes" id="UP000532440"/>
    </source>
</evidence>
<reference evidence="7 8" key="1">
    <citation type="submission" date="2020-08" db="EMBL/GenBank/DDBJ databases">
        <title>Genomic Encyclopedia of Type Strains, Phase IV (KMG-IV): sequencing the most valuable type-strain genomes for metagenomic binning, comparative biology and taxonomic classification.</title>
        <authorList>
            <person name="Goeker M."/>
        </authorList>
    </citation>
    <scope>NUCLEOTIDE SEQUENCE [LARGE SCALE GENOMIC DNA]</scope>
    <source>
        <strain evidence="7 8">DSM 29781</strain>
    </source>
</reference>
<evidence type="ECO:0000256" key="6">
    <source>
        <dbReference type="SAM" id="Phobius"/>
    </source>
</evidence>
<dbReference type="AlphaFoldDB" id="A0A7W8HHN3"/>
<evidence type="ECO:0000256" key="4">
    <source>
        <dbReference type="ARBA" id="ARBA00022989"/>
    </source>
</evidence>
<dbReference type="Pfam" id="PF03739">
    <property type="entry name" value="LptF_LptG"/>
    <property type="match status" value="1"/>
</dbReference>
<feature type="transmembrane region" description="Helical" evidence="6">
    <location>
        <begin position="99"/>
        <end position="118"/>
    </location>
</feature>
<comment type="subcellular location">
    <subcellularLocation>
        <location evidence="1">Cell membrane</location>
        <topology evidence="1">Multi-pass membrane protein</topology>
    </subcellularLocation>
</comment>
<organism evidence="7 8">
    <name type="scientific">Quisquiliibacterium transsilvanicum</name>
    <dbReference type="NCBI Taxonomy" id="1549638"/>
    <lineage>
        <taxon>Bacteria</taxon>
        <taxon>Pseudomonadati</taxon>
        <taxon>Pseudomonadota</taxon>
        <taxon>Betaproteobacteria</taxon>
        <taxon>Burkholderiales</taxon>
        <taxon>Burkholderiaceae</taxon>
        <taxon>Quisquiliibacterium</taxon>
    </lineage>
</organism>
<dbReference type="RefSeq" id="WP_183967439.1">
    <property type="nucleotide sequence ID" value="NZ_BAABEW010000002.1"/>
</dbReference>
<dbReference type="PANTHER" id="PTHR33529">
    <property type="entry name" value="SLR0882 PROTEIN-RELATED"/>
    <property type="match status" value="1"/>
</dbReference>
<dbReference type="GO" id="GO:0015920">
    <property type="term" value="P:lipopolysaccharide transport"/>
    <property type="evidence" value="ECO:0007669"/>
    <property type="project" value="TreeGrafter"/>
</dbReference>